<evidence type="ECO:0000256" key="3">
    <source>
        <dbReference type="ARBA" id="ARBA00023125"/>
    </source>
</evidence>
<dbReference type="PANTHER" id="PTHR30363">
    <property type="entry name" value="HTH-TYPE TRANSCRIPTIONAL REGULATOR SRLR-RELATED"/>
    <property type="match status" value="1"/>
</dbReference>
<keyword evidence="8" id="KW-1185">Reference proteome</keyword>
<feature type="domain" description="HTH deoR-type" evidence="6">
    <location>
        <begin position="32"/>
        <end position="87"/>
    </location>
</feature>
<organism evidence="7 8">
    <name type="scientific">Desulfobaculum bizertense DSM 18034</name>
    <dbReference type="NCBI Taxonomy" id="1121442"/>
    <lineage>
        <taxon>Bacteria</taxon>
        <taxon>Pseudomonadati</taxon>
        <taxon>Thermodesulfobacteriota</taxon>
        <taxon>Desulfovibrionia</taxon>
        <taxon>Desulfovibrionales</taxon>
        <taxon>Desulfovibrionaceae</taxon>
        <taxon>Desulfobaculum</taxon>
    </lineage>
</organism>
<evidence type="ECO:0000256" key="2">
    <source>
        <dbReference type="ARBA" id="ARBA00023015"/>
    </source>
</evidence>
<keyword evidence="1" id="KW-0678">Repressor</keyword>
<keyword evidence="2" id="KW-0805">Transcription regulation</keyword>
<dbReference type="PROSITE" id="PS00894">
    <property type="entry name" value="HTH_DEOR_1"/>
    <property type="match status" value="1"/>
</dbReference>
<dbReference type="Pfam" id="PF08220">
    <property type="entry name" value="HTH_DeoR"/>
    <property type="match status" value="1"/>
</dbReference>
<keyword evidence="3" id="KW-0238">DNA-binding</keyword>
<evidence type="ECO:0000256" key="1">
    <source>
        <dbReference type="ARBA" id="ARBA00022491"/>
    </source>
</evidence>
<dbReference type="InterPro" id="IPR037171">
    <property type="entry name" value="NagB/RpiA_transferase-like"/>
</dbReference>
<dbReference type="PANTHER" id="PTHR30363:SF4">
    <property type="entry name" value="GLYCEROL-3-PHOSPHATE REGULON REPRESSOR"/>
    <property type="match status" value="1"/>
</dbReference>
<dbReference type="AlphaFoldDB" id="A0A1T4VHB4"/>
<dbReference type="InterPro" id="IPR036388">
    <property type="entry name" value="WH-like_DNA-bd_sf"/>
</dbReference>
<dbReference type="RefSeq" id="WP_233813672.1">
    <property type="nucleotide sequence ID" value="NZ_FUYA01000001.1"/>
</dbReference>
<dbReference type="Gene3D" id="1.10.10.10">
    <property type="entry name" value="Winged helix-like DNA-binding domain superfamily/Winged helix DNA-binding domain"/>
    <property type="match status" value="1"/>
</dbReference>
<keyword evidence="4" id="KW-0804">Transcription</keyword>
<dbReference type="SUPFAM" id="SSF46785">
    <property type="entry name" value="Winged helix' DNA-binding domain"/>
    <property type="match status" value="1"/>
</dbReference>
<evidence type="ECO:0000256" key="5">
    <source>
        <dbReference type="SAM" id="MobiDB-lite"/>
    </source>
</evidence>
<accession>A0A1T4VHB4</accession>
<dbReference type="Proteomes" id="UP000189733">
    <property type="component" value="Unassembled WGS sequence"/>
</dbReference>
<dbReference type="GO" id="GO:0003677">
    <property type="term" value="F:DNA binding"/>
    <property type="evidence" value="ECO:0007669"/>
    <property type="project" value="UniProtKB-KW"/>
</dbReference>
<feature type="region of interest" description="Disordered" evidence="5">
    <location>
        <begin position="1"/>
        <end position="22"/>
    </location>
</feature>
<name>A0A1T4VHB4_9BACT</name>
<dbReference type="PRINTS" id="PR00037">
    <property type="entry name" value="HTHLACR"/>
</dbReference>
<gene>
    <name evidence="7" type="ORF">SAMN02745702_00301</name>
</gene>
<dbReference type="Gene3D" id="3.30.750.70">
    <property type="entry name" value="4-hydroxybutyrate coenzyme like domains"/>
    <property type="match status" value="1"/>
</dbReference>
<proteinExistence type="predicted"/>
<dbReference type="InterPro" id="IPR050313">
    <property type="entry name" value="Carb_Metab_HTH_regulators"/>
</dbReference>
<dbReference type="InterPro" id="IPR001034">
    <property type="entry name" value="DeoR_HTH"/>
</dbReference>
<dbReference type="SMART" id="SM00420">
    <property type="entry name" value="HTH_DEOR"/>
    <property type="match status" value="1"/>
</dbReference>
<protein>
    <submittedName>
        <fullName evidence="7">Transcriptional regulator, DeoR family</fullName>
    </submittedName>
</protein>
<dbReference type="PROSITE" id="PS51000">
    <property type="entry name" value="HTH_DEOR_2"/>
    <property type="match status" value="1"/>
</dbReference>
<dbReference type="SUPFAM" id="SSF100950">
    <property type="entry name" value="NagB/RpiA/CoA transferase-like"/>
    <property type="match status" value="1"/>
</dbReference>
<sequence length="288" mass="31622">MLDMHERTKNAAESPDSSQSQQVLDAARKAALTKRQQHILDTVLQRGFVSLEELGKLFKRSTQTMRRDIKFLSQQGLLRRYHGGAAPPTVAHNTAYGIRRVLCGTEKNAIAKALAAQIPDSSSLFLDIGTTSESVAAALEDHHSLRVITNNLNVAAQLCHHDDFDVIVAGGVVRGRDHGVTGGATVDFLNQFRADYGIVTLSGIDEDGTLLDFDLQEVRIARTIMSNSRQVMLAADHTKIGRGAMMRLGHLCEVHDFFTDRLPPRHLLKILEQASVRLHVAPETSCAS</sequence>
<dbReference type="GO" id="GO:0003700">
    <property type="term" value="F:DNA-binding transcription factor activity"/>
    <property type="evidence" value="ECO:0007669"/>
    <property type="project" value="InterPro"/>
</dbReference>
<evidence type="ECO:0000256" key="4">
    <source>
        <dbReference type="ARBA" id="ARBA00023163"/>
    </source>
</evidence>
<evidence type="ECO:0000313" key="8">
    <source>
        <dbReference type="Proteomes" id="UP000189733"/>
    </source>
</evidence>
<evidence type="ECO:0000259" key="6">
    <source>
        <dbReference type="PROSITE" id="PS51000"/>
    </source>
</evidence>
<reference evidence="7 8" key="1">
    <citation type="submission" date="2017-02" db="EMBL/GenBank/DDBJ databases">
        <authorList>
            <person name="Peterson S.W."/>
        </authorList>
    </citation>
    <scope>NUCLEOTIDE SEQUENCE [LARGE SCALE GENOMIC DNA]</scope>
    <source>
        <strain evidence="7 8">DSM 18034</strain>
    </source>
</reference>
<feature type="compositionally biased region" description="Basic and acidic residues" evidence="5">
    <location>
        <begin position="1"/>
        <end position="10"/>
    </location>
</feature>
<dbReference type="SMART" id="SM01134">
    <property type="entry name" value="DeoRC"/>
    <property type="match status" value="1"/>
</dbReference>
<dbReference type="InterPro" id="IPR014036">
    <property type="entry name" value="DeoR-like_C"/>
</dbReference>
<dbReference type="STRING" id="1121442.SAMN02745702_00301"/>
<dbReference type="InterPro" id="IPR018356">
    <property type="entry name" value="Tscrpt_reg_HTH_DeoR_CS"/>
</dbReference>
<dbReference type="Pfam" id="PF00455">
    <property type="entry name" value="DeoRC"/>
    <property type="match status" value="1"/>
</dbReference>
<dbReference type="EMBL" id="FUYA01000001">
    <property type="protein sequence ID" value="SKA64258.1"/>
    <property type="molecule type" value="Genomic_DNA"/>
</dbReference>
<evidence type="ECO:0000313" key="7">
    <source>
        <dbReference type="EMBL" id="SKA64258.1"/>
    </source>
</evidence>
<dbReference type="InterPro" id="IPR036390">
    <property type="entry name" value="WH_DNA-bd_sf"/>
</dbReference>